<feature type="transmembrane region" description="Helical" evidence="1">
    <location>
        <begin position="122"/>
        <end position="147"/>
    </location>
</feature>
<name>A0AAU8RSP6_PSEPU</name>
<gene>
    <name evidence="2" type="ORF">N805_02950</name>
</gene>
<evidence type="ECO:0000313" key="2">
    <source>
        <dbReference type="EMBL" id="AJQ46235.1"/>
    </source>
</evidence>
<sequence>MVALAVLLPILYRRREINRFYLKQVHIDSPSAEMAILRLPLAVGCIAWIAISIVIVSLPTLFSIIGLDSAKIGGVIALLVACAMGQLSSPWLAKHAPRISGVMAMAVGAGLLLVGAEVHSSAVVLFGLGILGGGAGVAYRIGLLVITKGCCPSLQSSRSSIYSAVTYGAAAVVILLAGVAGNVFGISHVVTALFSVLVCIKLALSAWAPRLKDSME</sequence>
<dbReference type="Proteomes" id="UP000033260">
    <property type="component" value="Chromosome"/>
</dbReference>
<feature type="transmembrane region" description="Helical" evidence="1">
    <location>
        <begin position="159"/>
        <end position="180"/>
    </location>
</feature>
<keyword evidence="1" id="KW-1133">Transmembrane helix</keyword>
<dbReference type="InterPro" id="IPR036259">
    <property type="entry name" value="MFS_trans_sf"/>
</dbReference>
<organism evidence="2 3">
    <name type="scientific">Pseudomonas putida S13.1.2</name>
    <dbReference type="NCBI Taxonomy" id="1384061"/>
    <lineage>
        <taxon>Bacteria</taxon>
        <taxon>Pseudomonadati</taxon>
        <taxon>Pseudomonadota</taxon>
        <taxon>Gammaproteobacteria</taxon>
        <taxon>Pseudomonadales</taxon>
        <taxon>Pseudomonadaceae</taxon>
        <taxon>Pseudomonas</taxon>
    </lineage>
</organism>
<evidence type="ECO:0008006" key="4">
    <source>
        <dbReference type="Google" id="ProtNLM"/>
    </source>
</evidence>
<dbReference type="Gene3D" id="1.20.1250.20">
    <property type="entry name" value="MFS general substrate transporter like domains"/>
    <property type="match status" value="1"/>
</dbReference>
<dbReference type="AlphaFoldDB" id="A0AAU8RSP6"/>
<feature type="transmembrane region" description="Helical" evidence="1">
    <location>
        <begin position="41"/>
        <end position="66"/>
    </location>
</feature>
<proteinExistence type="predicted"/>
<evidence type="ECO:0000256" key="1">
    <source>
        <dbReference type="SAM" id="Phobius"/>
    </source>
</evidence>
<feature type="transmembrane region" description="Helical" evidence="1">
    <location>
        <begin position="72"/>
        <end position="92"/>
    </location>
</feature>
<keyword evidence="1" id="KW-0472">Membrane</keyword>
<protein>
    <recommendedName>
        <fullName evidence="4">MFS transporter</fullName>
    </recommendedName>
</protein>
<feature type="transmembrane region" description="Helical" evidence="1">
    <location>
        <begin position="186"/>
        <end position="208"/>
    </location>
</feature>
<accession>A0AAU8RSP6</accession>
<feature type="transmembrane region" description="Helical" evidence="1">
    <location>
        <begin position="99"/>
        <end position="116"/>
    </location>
</feature>
<reference evidence="2 3" key="1">
    <citation type="submission" date="2015-02" db="EMBL/GenBank/DDBJ databases">
        <title>Complete Genome Sequencing of Pseudomonas putida S13.1.2.</title>
        <authorList>
            <person name="Chong T.M."/>
            <person name="Chan K.G."/>
            <person name="Dessaux Y."/>
        </authorList>
    </citation>
    <scope>NUCLEOTIDE SEQUENCE [LARGE SCALE GENOMIC DNA]</scope>
    <source>
        <strain evidence="2 3">S13.1.2</strain>
    </source>
</reference>
<dbReference type="SUPFAM" id="SSF103473">
    <property type="entry name" value="MFS general substrate transporter"/>
    <property type="match status" value="1"/>
</dbReference>
<keyword evidence="1" id="KW-0812">Transmembrane</keyword>
<dbReference type="EMBL" id="CP010979">
    <property type="protein sequence ID" value="AJQ46235.1"/>
    <property type="molecule type" value="Genomic_DNA"/>
</dbReference>
<evidence type="ECO:0000313" key="3">
    <source>
        <dbReference type="Proteomes" id="UP000033260"/>
    </source>
</evidence>